<dbReference type="PANTHER" id="PTHR12526">
    <property type="entry name" value="GLYCOSYLTRANSFERASE"/>
    <property type="match status" value="1"/>
</dbReference>
<dbReference type="InterPro" id="IPR028098">
    <property type="entry name" value="Glyco_trans_4-like_N"/>
</dbReference>
<keyword evidence="2 5" id="KW-0808">Transferase</keyword>
<evidence type="ECO:0000256" key="2">
    <source>
        <dbReference type="ARBA" id="ARBA00022679"/>
    </source>
</evidence>
<evidence type="ECO:0000313" key="5">
    <source>
        <dbReference type="EMBL" id="THF74897.1"/>
    </source>
</evidence>
<protein>
    <submittedName>
        <fullName evidence="5">Glycosyltransferase family 4 protein</fullName>
    </submittedName>
</protein>
<dbReference type="Gene3D" id="3.40.50.2000">
    <property type="entry name" value="Glycogen Phosphorylase B"/>
    <property type="match status" value="2"/>
</dbReference>
<dbReference type="PANTHER" id="PTHR12526:SF510">
    <property type="entry name" value="D-INOSITOL 3-PHOSPHATE GLYCOSYLTRANSFERASE"/>
    <property type="match status" value="1"/>
</dbReference>
<keyword evidence="1" id="KW-0328">Glycosyltransferase</keyword>
<dbReference type="OrthoDB" id="9814612at2"/>
<feature type="domain" description="Glycosyltransferase subfamily 4-like N-terminal" evidence="4">
    <location>
        <begin position="67"/>
        <end position="179"/>
    </location>
</feature>
<dbReference type="Proteomes" id="UP000310636">
    <property type="component" value="Unassembled WGS sequence"/>
</dbReference>
<reference evidence="5 6" key="1">
    <citation type="submission" date="2019-04" db="EMBL/GenBank/DDBJ databases">
        <title>Cohnella sp. nov. isolated from preserved vegetables.</title>
        <authorList>
            <person name="Lin S.-Y."/>
            <person name="Hung M.-H."/>
            <person name="Young C.-C."/>
        </authorList>
    </citation>
    <scope>NUCLEOTIDE SEQUENCE [LARGE SCALE GENOMIC DNA]</scope>
    <source>
        <strain evidence="5 6">CC-MHH1044</strain>
    </source>
</reference>
<organism evidence="5 6">
    <name type="scientific">Cohnella fermenti</name>
    <dbReference type="NCBI Taxonomy" id="2565925"/>
    <lineage>
        <taxon>Bacteria</taxon>
        <taxon>Bacillati</taxon>
        <taxon>Bacillota</taxon>
        <taxon>Bacilli</taxon>
        <taxon>Bacillales</taxon>
        <taxon>Paenibacillaceae</taxon>
        <taxon>Cohnella</taxon>
    </lineage>
</organism>
<evidence type="ECO:0000259" key="4">
    <source>
        <dbReference type="Pfam" id="PF13579"/>
    </source>
</evidence>
<dbReference type="GO" id="GO:0016757">
    <property type="term" value="F:glycosyltransferase activity"/>
    <property type="evidence" value="ECO:0007669"/>
    <property type="project" value="UniProtKB-KW"/>
</dbReference>
<dbReference type="SUPFAM" id="SSF53756">
    <property type="entry name" value="UDP-Glycosyltransferase/glycogen phosphorylase"/>
    <property type="match status" value="1"/>
</dbReference>
<gene>
    <name evidence="5" type="ORF">E6C55_23395</name>
</gene>
<dbReference type="AlphaFoldDB" id="A0A4S4BJQ3"/>
<dbReference type="InterPro" id="IPR001296">
    <property type="entry name" value="Glyco_trans_1"/>
</dbReference>
<keyword evidence="6" id="KW-1185">Reference proteome</keyword>
<comment type="caution">
    <text evidence="5">The sequence shown here is derived from an EMBL/GenBank/DDBJ whole genome shotgun (WGS) entry which is preliminary data.</text>
</comment>
<name>A0A4S4BJQ3_9BACL</name>
<feature type="domain" description="Glycosyl transferase family 1" evidence="3">
    <location>
        <begin position="224"/>
        <end position="392"/>
    </location>
</feature>
<dbReference type="Pfam" id="PF13579">
    <property type="entry name" value="Glyco_trans_4_4"/>
    <property type="match status" value="1"/>
</dbReference>
<proteinExistence type="predicted"/>
<accession>A0A4S4BJQ3</accession>
<evidence type="ECO:0000259" key="3">
    <source>
        <dbReference type="Pfam" id="PF00534"/>
    </source>
</evidence>
<dbReference type="CDD" id="cd03801">
    <property type="entry name" value="GT4_PimA-like"/>
    <property type="match status" value="1"/>
</dbReference>
<dbReference type="Pfam" id="PF00534">
    <property type="entry name" value="Glycos_transf_1"/>
    <property type="match status" value="1"/>
</dbReference>
<sequence length="437" mass="48204">MFCGIIRGTRSLCGLPGRSERPSSRGRSAAHMRADLRVAFYNHTSTVSGAEINLLSIASNLPNACPVVFAPEGDLAERARKSGLPTVTLPGYEARLSRNPLRLVKDSFGMLAAGFRFSQSVRHRGIDLIHANSLRAGMMAAMFAWRHRTPVVWHSQDIPPGGWIGRGMKLLARFAARSILCISRAVMDGFDTPALSRKLELVHNGVELRTFRPDEKAAIRVRLREEWDTPASAKLIVMIGQIAPWKRQADAILALKKLLEKGQDVYLWIIGEAKFREENRAYLNSLRDLVKNAGLSERVRFTGFRDDVMELCCAAEALWLCSKNEPFGRVIIEAMSQAIPVVATNGGGVPEIIEPGRSGLLYETGDIEALAAQTERLLTDEQLRLSIGDAATARVARQFTIAGAAQKIEDIYRKVLSYPTPAAGTRLKEGNTYEKPL</sequence>
<evidence type="ECO:0000256" key="1">
    <source>
        <dbReference type="ARBA" id="ARBA00022676"/>
    </source>
</evidence>
<dbReference type="EMBL" id="SSOB01000036">
    <property type="protein sequence ID" value="THF74897.1"/>
    <property type="molecule type" value="Genomic_DNA"/>
</dbReference>
<evidence type="ECO:0000313" key="6">
    <source>
        <dbReference type="Proteomes" id="UP000310636"/>
    </source>
</evidence>